<name>L7UA57_MYXSD</name>
<organism evidence="4 5">
    <name type="scientific">Myxococcus stipitatus (strain DSM 14675 / JCM 12634 / Mx s8)</name>
    <dbReference type="NCBI Taxonomy" id="1278073"/>
    <lineage>
        <taxon>Bacteria</taxon>
        <taxon>Pseudomonadati</taxon>
        <taxon>Myxococcota</taxon>
        <taxon>Myxococcia</taxon>
        <taxon>Myxococcales</taxon>
        <taxon>Cystobacterineae</taxon>
        <taxon>Myxococcaceae</taxon>
        <taxon>Myxococcus</taxon>
    </lineage>
</organism>
<feature type="domain" description="AMIN" evidence="3">
    <location>
        <begin position="35"/>
        <end position="122"/>
    </location>
</feature>
<feature type="domain" description="AMIN" evidence="3">
    <location>
        <begin position="377"/>
        <end position="463"/>
    </location>
</feature>
<dbReference type="Proteomes" id="UP000011131">
    <property type="component" value="Chromosome"/>
</dbReference>
<dbReference type="Gene3D" id="2.60.40.3500">
    <property type="match status" value="1"/>
</dbReference>
<dbReference type="KEGG" id="msd:MYSTI_03113"/>
<protein>
    <recommendedName>
        <fullName evidence="3">AMIN domain-containing protein</fullName>
    </recommendedName>
</protein>
<dbReference type="EMBL" id="CP004025">
    <property type="protein sequence ID" value="AGC44427.1"/>
    <property type="molecule type" value="Genomic_DNA"/>
</dbReference>
<dbReference type="PATRIC" id="fig|1278073.3.peg.3170"/>
<dbReference type="RefSeq" id="WP_015348688.1">
    <property type="nucleotide sequence ID" value="NC_020126.1"/>
</dbReference>
<evidence type="ECO:0000256" key="2">
    <source>
        <dbReference type="SAM" id="SignalP"/>
    </source>
</evidence>
<dbReference type="AlphaFoldDB" id="L7UA57"/>
<feature type="region of interest" description="Disordered" evidence="1">
    <location>
        <begin position="134"/>
        <end position="366"/>
    </location>
</feature>
<dbReference type="HOGENOM" id="CLU_042381_0_0_7"/>
<feature type="compositionally biased region" description="Basic and acidic residues" evidence="1">
    <location>
        <begin position="269"/>
        <end position="343"/>
    </location>
</feature>
<keyword evidence="5" id="KW-1185">Reference proteome</keyword>
<feature type="signal peptide" evidence="2">
    <location>
        <begin position="1"/>
        <end position="20"/>
    </location>
</feature>
<dbReference type="InterPro" id="IPR021731">
    <property type="entry name" value="AMIN_dom"/>
</dbReference>
<reference evidence="4 5" key="1">
    <citation type="journal article" date="2013" name="Genome Announc.">
        <title>Complete genome sequence of Myxococcus stipitatus strain DSM 14675, a fruiting myxobacterium.</title>
        <authorList>
            <person name="Huntley S."/>
            <person name="Kneip S."/>
            <person name="Treuner-Lange A."/>
            <person name="Sogaard-Andersen L."/>
        </authorList>
    </citation>
    <scope>NUCLEOTIDE SEQUENCE [LARGE SCALE GENOMIC DNA]</scope>
    <source>
        <strain evidence="5">DSM 14675 / JCM 12634 / Mx s8</strain>
    </source>
</reference>
<dbReference type="OrthoDB" id="5526479at2"/>
<gene>
    <name evidence="4" type="ordered locus">MYSTI_03113</name>
</gene>
<accession>L7UA57</accession>
<feature type="compositionally biased region" description="Basic and acidic residues" evidence="1">
    <location>
        <begin position="239"/>
        <end position="250"/>
    </location>
</feature>
<feature type="compositionally biased region" description="Low complexity" evidence="1">
    <location>
        <begin position="185"/>
        <end position="194"/>
    </location>
</feature>
<dbReference type="Pfam" id="PF11741">
    <property type="entry name" value="AMIN"/>
    <property type="match status" value="2"/>
</dbReference>
<feature type="compositionally biased region" description="Basic and acidic residues" evidence="1">
    <location>
        <begin position="155"/>
        <end position="184"/>
    </location>
</feature>
<evidence type="ECO:0000313" key="5">
    <source>
        <dbReference type="Proteomes" id="UP000011131"/>
    </source>
</evidence>
<sequence length="474" mass="51202">MKASAVWLLGVVLVPFWALAQAPANLNTITSVQVNGGTVTITGSKKANFTTFTMTDPPRLVIDISEAVFSDVPEETPVGNGTVTGIRTASYGSDESAIARVLIGYEREVETDIQATDSQLVIKVVGGAGQAVAQAPAATEKPTTDGSAAQASARADADRQAQEKATAEASARAEADRQAQEKAAAEATARAQADAEAEKERQRQRDADARAEEQRSAQAAADERKRQEEEARASAQAAADERKRQEEEARASAQAAEEERRASAQASADQKKREQEESRAAAKTAADEKRAAAQAAEEERRASAQAAKDEKRAAAQAAKDEAAEARRQREEEARAERERRQQERLAMATPRERREVASGGDSAEVSSRRKTMTLVGFQQQPGASRVFIQTNEPARYTVSEQGTAVVLELENSRIDLSNNTRPLDTSYFNSPVTKVEADADGRNVRVTIQLRQNAPVQARQDGNVISLDFQRTAR</sequence>
<dbReference type="STRING" id="1278073.MYSTI_03113"/>
<proteinExistence type="predicted"/>
<evidence type="ECO:0000259" key="3">
    <source>
        <dbReference type="Pfam" id="PF11741"/>
    </source>
</evidence>
<feature type="chain" id="PRO_5003983599" description="AMIN domain-containing protein" evidence="2">
    <location>
        <begin position="21"/>
        <end position="474"/>
    </location>
</feature>
<feature type="compositionally biased region" description="Basic and acidic residues" evidence="1">
    <location>
        <begin position="196"/>
        <end position="232"/>
    </location>
</feature>
<keyword evidence="2" id="KW-0732">Signal</keyword>
<dbReference type="eggNOG" id="COG3064">
    <property type="taxonomic scope" value="Bacteria"/>
</dbReference>
<evidence type="ECO:0000313" key="4">
    <source>
        <dbReference type="EMBL" id="AGC44427.1"/>
    </source>
</evidence>
<evidence type="ECO:0000256" key="1">
    <source>
        <dbReference type="SAM" id="MobiDB-lite"/>
    </source>
</evidence>
<dbReference type="Gene3D" id="2.60.40.3470">
    <property type="match status" value="1"/>
</dbReference>